<dbReference type="RefSeq" id="WP_205074075.1">
    <property type="nucleotide sequence ID" value="NZ_QPGB01000017.1"/>
</dbReference>
<comment type="caution">
    <text evidence="1">The sequence shown here is derived from an EMBL/GenBank/DDBJ whole genome shotgun (WGS) entry which is preliminary data.</text>
</comment>
<accession>A0A368KXW0</accession>
<organism evidence="1 2">
    <name type="scientific">Parvibium lacunae</name>
    <dbReference type="NCBI Taxonomy" id="1888893"/>
    <lineage>
        <taxon>Bacteria</taxon>
        <taxon>Pseudomonadati</taxon>
        <taxon>Pseudomonadota</taxon>
        <taxon>Betaproteobacteria</taxon>
        <taxon>Burkholderiales</taxon>
        <taxon>Alcaligenaceae</taxon>
        <taxon>Parvibium</taxon>
    </lineage>
</organism>
<dbReference type="SUPFAM" id="SSF53474">
    <property type="entry name" value="alpha/beta-Hydrolases"/>
    <property type="match status" value="2"/>
</dbReference>
<protein>
    <submittedName>
        <fullName evidence="1">Uncharacterized protein</fullName>
    </submittedName>
</protein>
<dbReference type="Pfam" id="PF26363">
    <property type="entry name" value="Phospholipase-like"/>
    <property type="match status" value="1"/>
</dbReference>
<dbReference type="Proteomes" id="UP000252357">
    <property type="component" value="Unassembled WGS sequence"/>
</dbReference>
<dbReference type="GO" id="GO:0006629">
    <property type="term" value="P:lipid metabolic process"/>
    <property type="evidence" value="ECO:0007669"/>
    <property type="project" value="InterPro"/>
</dbReference>
<dbReference type="EMBL" id="QPGB01000017">
    <property type="protein sequence ID" value="RCS56425.1"/>
    <property type="molecule type" value="Genomic_DNA"/>
</dbReference>
<dbReference type="Gene3D" id="3.40.50.1820">
    <property type="entry name" value="alpha/beta hydrolase"/>
    <property type="match status" value="1"/>
</dbReference>
<dbReference type="InterPro" id="IPR029058">
    <property type="entry name" value="AB_hydrolase_fold"/>
</dbReference>
<evidence type="ECO:0000313" key="1">
    <source>
        <dbReference type="EMBL" id="RCS56425.1"/>
    </source>
</evidence>
<keyword evidence="2" id="KW-1185">Reference proteome</keyword>
<sequence>MATIQELYIQSLLAQAAYANLQIGIPQQSSLRQDANMSVTQAAEFASQWRVVNQLNDASVTGVSATLFEEIATGKKYLAVRGTEFTNVPDLLADYVLSNGFPSTMNLQYQKLKQTIDTWTANGTIPINFTVTGHSLGGYLASALAIDYGSRISATYTYNAPGVDGIFSPIVNVLRSALGVSGNAPLANLINVRGTAGWSAIAGVGNQLSPPLMVETETNINPVLHHSIVNLTDSLSLLNVFAQLDATLSVDAGNKIIAAASNQESAERERALDAIRKIIQGSTSIPTQIDNRENYYQNLQDLQNSSTFKALAGKLQITATTANAESAKSDFGQFLSLYYLTPFTVSTPDAG</sequence>
<proteinExistence type="predicted"/>
<name>A0A368KXW0_9BURK</name>
<dbReference type="AlphaFoldDB" id="A0A368KXW0"/>
<gene>
    <name evidence="1" type="ORF">DU000_12535</name>
</gene>
<feature type="non-terminal residue" evidence="1">
    <location>
        <position position="351"/>
    </location>
</feature>
<evidence type="ECO:0000313" key="2">
    <source>
        <dbReference type="Proteomes" id="UP000252357"/>
    </source>
</evidence>
<reference evidence="1 2" key="1">
    <citation type="journal article" date="2018" name="Int. J. Syst. Evol. Microbiol.">
        <title>Parvibium lacunae gen. nov., sp. nov., a new member of the family Alcaligenaceae isolated from a freshwater pond.</title>
        <authorList>
            <person name="Chen W.M."/>
            <person name="Xie P.B."/>
            <person name="Hsu M.Y."/>
            <person name="Sheu S.Y."/>
        </authorList>
    </citation>
    <scope>NUCLEOTIDE SEQUENCE [LARGE SCALE GENOMIC DNA]</scope>
    <source>
        <strain evidence="1 2">KMB9</strain>
    </source>
</reference>